<proteinExistence type="inferred from homology"/>
<sequence>MATENKLSDTLLRKLHGKLQPRQKMMADGRGLSVRVSRQGGLSFVFTWREGGRTSIPKAVTLGRYPDTGLKQARQIRDRYRVQLAEQGTLKLENETAIQDGPETPAEEMSRPEAMVTVREALEYWFTGYAKSHRKGWKRDEERITKYVYSTLGGRPVDNCGIREWVECFEKIRVKYPVSAGAAFQVCRQALRYCRLRGYTSSRVLDDFRLSDMGSKGVKRERVLNEAEVSSLWSALQEDGGIYAPQPYLRHLVTVLVIFGCRTHEIRESTWSEWDLKRRQWTIPKSRTKNGHILVRPVPERLMPWLECLKGKHKEQDYVLGQFQTQMRISKLGSFQWQWLGHEQKWRNHDIRRTVATWMNDAGVNTWVVEHLLGHAVAGVAGIYNRAQYLTEKKQALDLWLDRLLEYSTGYLRLPDSGKNSG</sequence>
<accession>A0A3R1AZ64</accession>
<dbReference type="GO" id="GO:0015074">
    <property type="term" value="P:DNA integration"/>
    <property type="evidence" value="ECO:0007669"/>
    <property type="project" value="UniProtKB-KW"/>
</dbReference>
<dbReference type="InterPro" id="IPR002104">
    <property type="entry name" value="Integrase_catalytic"/>
</dbReference>
<reference evidence="6" key="1">
    <citation type="submission" date="2018-09" db="EMBL/GenBank/DDBJ databases">
        <authorList>
            <person name="Ashton P.M."/>
            <person name="Dallman T."/>
            <person name="Nair S."/>
            <person name="De Pinna E."/>
            <person name="Peters T."/>
            <person name="Grant K."/>
        </authorList>
    </citation>
    <scope>NUCLEOTIDE SEQUENCE [LARGE SCALE GENOMIC DNA]</scope>
    <source>
        <strain evidence="6">598938</strain>
    </source>
</reference>
<dbReference type="GO" id="GO:0003677">
    <property type="term" value="F:DNA binding"/>
    <property type="evidence" value="ECO:0007669"/>
    <property type="project" value="UniProtKB-KW"/>
</dbReference>
<gene>
    <name evidence="6" type="ORF">D7N80_27285</name>
</gene>
<evidence type="ECO:0000313" key="6">
    <source>
        <dbReference type="EMBL" id="MML56904.1"/>
    </source>
</evidence>
<dbReference type="GO" id="GO:0006310">
    <property type="term" value="P:DNA recombination"/>
    <property type="evidence" value="ECO:0007669"/>
    <property type="project" value="UniProtKB-KW"/>
</dbReference>
<keyword evidence="4" id="KW-0233">DNA recombination</keyword>
<dbReference type="Pfam" id="PF13356">
    <property type="entry name" value="Arm-DNA-bind_3"/>
    <property type="match status" value="1"/>
</dbReference>
<evidence type="ECO:0000259" key="5">
    <source>
        <dbReference type="PROSITE" id="PS51898"/>
    </source>
</evidence>
<keyword evidence="2" id="KW-0229">DNA integration</keyword>
<dbReference type="Pfam" id="PF00589">
    <property type="entry name" value="Phage_integrase"/>
    <property type="match status" value="1"/>
</dbReference>
<dbReference type="Gene3D" id="1.10.150.130">
    <property type="match status" value="1"/>
</dbReference>
<dbReference type="PROSITE" id="PS51898">
    <property type="entry name" value="TYR_RECOMBINASE"/>
    <property type="match status" value="1"/>
</dbReference>
<dbReference type="CDD" id="cd00801">
    <property type="entry name" value="INT_P4_C"/>
    <property type="match status" value="1"/>
</dbReference>
<evidence type="ECO:0000256" key="2">
    <source>
        <dbReference type="ARBA" id="ARBA00022908"/>
    </source>
</evidence>
<dbReference type="InterPro" id="IPR050808">
    <property type="entry name" value="Phage_Integrase"/>
</dbReference>
<dbReference type="Proteomes" id="UP000885348">
    <property type="component" value="Unassembled WGS sequence"/>
</dbReference>
<dbReference type="PANTHER" id="PTHR30629:SF2">
    <property type="entry name" value="PROPHAGE INTEGRASE INTS-RELATED"/>
    <property type="match status" value="1"/>
</dbReference>
<dbReference type="AlphaFoldDB" id="A0A3R1AZ64"/>
<evidence type="ECO:0000256" key="1">
    <source>
        <dbReference type="ARBA" id="ARBA00008857"/>
    </source>
</evidence>
<dbReference type="InterPro" id="IPR025166">
    <property type="entry name" value="Integrase_DNA_bind_dom"/>
</dbReference>
<dbReference type="EMBL" id="RVVJ01000060">
    <property type="protein sequence ID" value="MML56904.1"/>
    <property type="molecule type" value="Genomic_DNA"/>
</dbReference>
<name>A0A3R1AZ64_SALET</name>
<dbReference type="SUPFAM" id="SSF56349">
    <property type="entry name" value="DNA breaking-rejoining enzymes"/>
    <property type="match status" value="1"/>
</dbReference>
<evidence type="ECO:0000256" key="4">
    <source>
        <dbReference type="ARBA" id="ARBA00023172"/>
    </source>
</evidence>
<dbReference type="Gene3D" id="1.10.443.10">
    <property type="entry name" value="Intergrase catalytic core"/>
    <property type="match status" value="1"/>
</dbReference>
<evidence type="ECO:0000256" key="3">
    <source>
        <dbReference type="ARBA" id="ARBA00023125"/>
    </source>
</evidence>
<organism evidence="6">
    <name type="scientific">Salmonella enterica I</name>
    <dbReference type="NCBI Taxonomy" id="59201"/>
    <lineage>
        <taxon>Bacteria</taxon>
        <taxon>Pseudomonadati</taxon>
        <taxon>Pseudomonadota</taxon>
        <taxon>Gammaproteobacteria</taxon>
        <taxon>Enterobacterales</taxon>
        <taxon>Enterobacteriaceae</taxon>
        <taxon>Salmonella</taxon>
    </lineage>
</organism>
<dbReference type="Gene3D" id="3.30.160.390">
    <property type="entry name" value="Integrase, DNA-binding domain"/>
    <property type="match status" value="1"/>
</dbReference>
<dbReference type="PANTHER" id="PTHR30629">
    <property type="entry name" value="PROPHAGE INTEGRASE"/>
    <property type="match status" value="1"/>
</dbReference>
<dbReference type="InterPro" id="IPR038488">
    <property type="entry name" value="Integrase_DNA-bd_sf"/>
</dbReference>
<feature type="domain" description="Tyr recombinase" evidence="5">
    <location>
        <begin position="219"/>
        <end position="398"/>
    </location>
</feature>
<comment type="similarity">
    <text evidence="1">Belongs to the 'phage' integrase family.</text>
</comment>
<keyword evidence="3" id="KW-0238">DNA-binding</keyword>
<dbReference type="InterPro" id="IPR013762">
    <property type="entry name" value="Integrase-like_cat_sf"/>
</dbReference>
<dbReference type="InterPro" id="IPR010998">
    <property type="entry name" value="Integrase_recombinase_N"/>
</dbReference>
<comment type="caution">
    <text evidence="6">The sequence shown here is derived from an EMBL/GenBank/DDBJ whole genome shotgun (WGS) entry which is preliminary data.</text>
</comment>
<dbReference type="InterPro" id="IPR011010">
    <property type="entry name" value="DNA_brk_join_enz"/>
</dbReference>
<protein>
    <submittedName>
        <fullName evidence="6">DUF4102 domain-containing protein</fullName>
    </submittedName>
</protein>